<dbReference type="GO" id="GO:0003684">
    <property type="term" value="F:damaged DNA binding"/>
    <property type="evidence" value="ECO:0007669"/>
    <property type="project" value="TreeGrafter"/>
</dbReference>
<comment type="caution">
    <text evidence="5">The sequence shown here is derived from an EMBL/GenBank/DDBJ whole genome shotgun (WGS) entry which is preliminary data.</text>
</comment>
<dbReference type="GO" id="GO:0003678">
    <property type="term" value="F:DNA helicase activity"/>
    <property type="evidence" value="ECO:0007669"/>
    <property type="project" value="InterPro"/>
</dbReference>
<evidence type="ECO:0000313" key="6">
    <source>
        <dbReference type="Proteomes" id="UP001281410"/>
    </source>
</evidence>
<keyword evidence="6" id="KW-1185">Reference proteome</keyword>
<dbReference type="PANTHER" id="PTHR11472">
    <property type="entry name" value="DNA REPAIR DEAD HELICASE RAD3/XP-D SUBFAMILY MEMBER"/>
    <property type="match status" value="1"/>
</dbReference>
<protein>
    <recommendedName>
        <fullName evidence="4">Helicase ATP-binding domain-containing protein</fullName>
    </recommendedName>
</protein>
<dbReference type="InterPro" id="IPR045028">
    <property type="entry name" value="DinG/Rad3-like"/>
</dbReference>
<dbReference type="Proteomes" id="UP001281410">
    <property type="component" value="Unassembled WGS sequence"/>
</dbReference>
<dbReference type="GO" id="GO:0045951">
    <property type="term" value="P:positive regulation of mitotic recombination"/>
    <property type="evidence" value="ECO:0007669"/>
    <property type="project" value="TreeGrafter"/>
</dbReference>
<dbReference type="EMBL" id="JANJYJ010000008">
    <property type="protein sequence ID" value="KAK3193813.1"/>
    <property type="molecule type" value="Genomic_DNA"/>
</dbReference>
<dbReference type="Pfam" id="PF06733">
    <property type="entry name" value="DEAD_2"/>
    <property type="match status" value="1"/>
</dbReference>
<dbReference type="InterPro" id="IPR010614">
    <property type="entry name" value="RAD3-like_helicase_DEAD"/>
</dbReference>
<proteinExistence type="predicted"/>
<dbReference type="InterPro" id="IPR027417">
    <property type="entry name" value="P-loop_NTPase"/>
</dbReference>
<evidence type="ECO:0000259" key="4">
    <source>
        <dbReference type="PROSITE" id="PS51193"/>
    </source>
</evidence>
<dbReference type="SMART" id="SM00488">
    <property type="entry name" value="DEXDc2"/>
    <property type="match status" value="1"/>
</dbReference>
<keyword evidence="1" id="KW-0547">Nucleotide-binding</keyword>
<accession>A0AAD9ZWR6</accession>
<dbReference type="InterPro" id="IPR006554">
    <property type="entry name" value="Helicase-like_DEXD_c2"/>
</dbReference>
<dbReference type="PANTHER" id="PTHR11472:SF1">
    <property type="entry name" value="GENERAL TRANSCRIPTION AND DNA REPAIR FACTOR IIH HELICASE SUBUNIT XPD"/>
    <property type="match status" value="1"/>
</dbReference>
<dbReference type="PROSITE" id="PS51193">
    <property type="entry name" value="HELICASE_ATP_BIND_2"/>
    <property type="match status" value="1"/>
</dbReference>
<gene>
    <name evidence="5" type="ORF">Dsin_025123</name>
</gene>
<keyword evidence="3" id="KW-0067">ATP-binding</keyword>
<dbReference type="SUPFAM" id="SSF52540">
    <property type="entry name" value="P-loop containing nucleoside triphosphate hydrolases"/>
    <property type="match status" value="1"/>
</dbReference>
<dbReference type="AlphaFoldDB" id="A0AAD9ZWR6"/>
<organism evidence="5 6">
    <name type="scientific">Dipteronia sinensis</name>
    <dbReference type="NCBI Taxonomy" id="43782"/>
    <lineage>
        <taxon>Eukaryota</taxon>
        <taxon>Viridiplantae</taxon>
        <taxon>Streptophyta</taxon>
        <taxon>Embryophyta</taxon>
        <taxon>Tracheophyta</taxon>
        <taxon>Spermatophyta</taxon>
        <taxon>Magnoliopsida</taxon>
        <taxon>eudicotyledons</taxon>
        <taxon>Gunneridae</taxon>
        <taxon>Pentapetalae</taxon>
        <taxon>rosids</taxon>
        <taxon>malvids</taxon>
        <taxon>Sapindales</taxon>
        <taxon>Sapindaceae</taxon>
        <taxon>Hippocastanoideae</taxon>
        <taxon>Acereae</taxon>
        <taxon>Dipteronia</taxon>
    </lineage>
</organism>
<evidence type="ECO:0000256" key="3">
    <source>
        <dbReference type="ARBA" id="ARBA00022840"/>
    </source>
</evidence>
<evidence type="ECO:0000256" key="1">
    <source>
        <dbReference type="ARBA" id="ARBA00022741"/>
    </source>
</evidence>
<dbReference type="InterPro" id="IPR014013">
    <property type="entry name" value="Helic_SF1/SF2_ATP-bd_DinG/Rad3"/>
</dbReference>
<name>A0AAD9ZWR6_9ROSI</name>
<dbReference type="GO" id="GO:0006366">
    <property type="term" value="P:transcription by RNA polymerase II"/>
    <property type="evidence" value="ECO:0007669"/>
    <property type="project" value="TreeGrafter"/>
</dbReference>
<dbReference type="GO" id="GO:0005634">
    <property type="term" value="C:nucleus"/>
    <property type="evidence" value="ECO:0007669"/>
    <property type="project" value="TreeGrafter"/>
</dbReference>
<feature type="domain" description="Helicase ATP-binding" evidence="4">
    <location>
        <begin position="7"/>
        <end position="181"/>
    </location>
</feature>
<dbReference type="GO" id="GO:0005524">
    <property type="term" value="F:ATP binding"/>
    <property type="evidence" value="ECO:0007669"/>
    <property type="project" value="UniProtKB-KW"/>
</dbReference>
<dbReference type="Gene3D" id="3.40.50.300">
    <property type="entry name" value="P-loop containing nucleotide triphosphate hydrolases"/>
    <property type="match status" value="1"/>
</dbReference>
<keyword evidence="2" id="KW-0378">Hydrolase</keyword>
<evidence type="ECO:0000256" key="2">
    <source>
        <dbReference type="ARBA" id="ARBA00022801"/>
    </source>
</evidence>
<sequence>MIFKVEDVTVYFPYDNIYPEQYSNMVELKRALDAKGHCLLEMPTGTGKTIALFSLITVKLIYCTRTVHEMEKTLAELKLLHNYQTLHLCPAAKILPIGLSSRKNLCVNSVVLAARIGTLSMPPVENGLLAGFVPWMLKIPMSKLVTSLRIMRRPLLKRICFLEFILCRRLKDLRAFGKQKD</sequence>
<dbReference type="GO" id="GO:0016818">
    <property type="term" value="F:hydrolase activity, acting on acid anhydrides, in phosphorus-containing anhydrides"/>
    <property type="evidence" value="ECO:0007669"/>
    <property type="project" value="InterPro"/>
</dbReference>
<evidence type="ECO:0000313" key="5">
    <source>
        <dbReference type="EMBL" id="KAK3193813.1"/>
    </source>
</evidence>
<reference evidence="5" key="1">
    <citation type="journal article" date="2023" name="Plant J.">
        <title>Genome sequences and population genomics provide insights into the demographic history, inbreeding, and mutation load of two 'living fossil' tree species of Dipteronia.</title>
        <authorList>
            <person name="Feng Y."/>
            <person name="Comes H.P."/>
            <person name="Chen J."/>
            <person name="Zhu S."/>
            <person name="Lu R."/>
            <person name="Zhang X."/>
            <person name="Li P."/>
            <person name="Qiu J."/>
            <person name="Olsen K.M."/>
            <person name="Qiu Y."/>
        </authorList>
    </citation>
    <scope>NUCLEOTIDE SEQUENCE</scope>
    <source>
        <strain evidence="5">NBL</strain>
    </source>
</reference>